<evidence type="ECO:0000313" key="12">
    <source>
        <dbReference type="EMBL" id="EGR26997.1"/>
    </source>
</evidence>
<feature type="domain" description="Helicase ATP-binding" evidence="9">
    <location>
        <begin position="335"/>
        <end position="510"/>
    </location>
</feature>
<dbReference type="GO" id="GO:0003724">
    <property type="term" value="F:RNA helicase activity"/>
    <property type="evidence" value="ECO:0007669"/>
    <property type="project" value="UniProtKB-EC"/>
</dbReference>
<dbReference type="PROSITE" id="PS51192">
    <property type="entry name" value="HELICASE_ATP_BIND_1"/>
    <property type="match status" value="1"/>
</dbReference>
<dbReference type="SMART" id="SM00487">
    <property type="entry name" value="DEXDc"/>
    <property type="match status" value="1"/>
</dbReference>
<dbReference type="Pfam" id="PF00271">
    <property type="entry name" value="Helicase_C"/>
    <property type="match status" value="1"/>
</dbReference>
<dbReference type="SMART" id="SM00490">
    <property type="entry name" value="HELICc"/>
    <property type="match status" value="1"/>
</dbReference>
<evidence type="ECO:0000256" key="6">
    <source>
        <dbReference type="PROSITE-ProRule" id="PRU00552"/>
    </source>
</evidence>
<dbReference type="OrthoDB" id="196131at2759"/>
<feature type="region of interest" description="Disordered" evidence="8">
    <location>
        <begin position="190"/>
        <end position="222"/>
    </location>
</feature>
<dbReference type="OMA" id="DHTWEQT"/>
<feature type="region of interest" description="Disordered" evidence="8">
    <location>
        <begin position="111"/>
        <end position="131"/>
    </location>
</feature>
<evidence type="ECO:0000259" key="11">
    <source>
        <dbReference type="PROSITE" id="PS51195"/>
    </source>
</evidence>
<accession>G0R6B3</accession>
<dbReference type="STRING" id="857967.G0R6B3"/>
<keyword evidence="3 7" id="KW-0378">Hydrolase</keyword>
<feature type="domain" description="Helicase C-terminal" evidence="10">
    <location>
        <begin position="539"/>
        <end position="661"/>
    </location>
</feature>
<proteinExistence type="inferred from homology"/>
<dbReference type="Proteomes" id="UP000008983">
    <property type="component" value="Unassembled WGS sequence"/>
</dbReference>
<evidence type="ECO:0000256" key="8">
    <source>
        <dbReference type="SAM" id="MobiDB-lite"/>
    </source>
</evidence>
<dbReference type="InterPro" id="IPR027417">
    <property type="entry name" value="P-loop_NTPase"/>
</dbReference>
<evidence type="ECO:0000256" key="5">
    <source>
        <dbReference type="ARBA" id="ARBA00022840"/>
    </source>
</evidence>
<evidence type="ECO:0000256" key="2">
    <source>
        <dbReference type="ARBA" id="ARBA00022741"/>
    </source>
</evidence>
<comment type="similarity">
    <text evidence="7">Belongs to the DEAD box helicase family.</text>
</comment>
<evidence type="ECO:0000259" key="10">
    <source>
        <dbReference type="PROSITE" id="PS51194"/>
    </source>
</evidence>
<dbReference type="AlphaFoldDB" id="G0R6B3"/>
<dbReference type="CDD" id="cd18787">
    <property type="entry name" value="SF2_C_DEAD"/>
    <property type="match status" value="1"/>
</dbReference>
<evidence type="ECO:0000313" key="13">
    <source>
        <dbReference type="Proteomes" id="UP000008983"/>
    </source>
</evidence>
<dbReference type="EC" id="3.6.4.13" evidence="1"/>
<dbReference type="PROSITE" id="PS51195">
    <property type="entry name" value="Q_MOTIF"/>
    <property type="match status" value="1"/>
</dbReference>
<feature type="domain" description="DEAD-box RNA helicase Q" evidence="11">
    <location>
        <begin position="304"/>
        <end position="332"/>
    </location>
</feature>
<keyword evidence="2 7" id="KW-0547">Nucleotide-binding</keyword>
<dbReference type="Pfam" id="PF00270">
    <property type="entry name" value="DEAD"/>
    <property type="match status" value="1"/>
</dbReference>
<dbReference type="GO" id="GO:0016787">
    <property type="term" value="F:hydrolase activity"/>
    <property type="evidence" value="ECO:0007669"/>
    <property type="project" value="UniProtKB-KW"/>
</dbReference>
<evidence type="ECO:0000256" key="4">
    <source>
        <dbReference type="ARBA" id="ARBA00022806"/>
    </source>
</evidence>
<dbReference type="eggNOG" id="KOG0339">
    <property type="taxonomic scope" value="Eukaryota"/>
</dbReference>
<sequence length="661" mass="75907">MIVSSTKDFNIIVHDLSGVKITDVYTPGHQIVKFTVSQNQDDVFVATVGDDYKIRIAKLENTKVKQSTQESFNQFKYKLKPESIIGLQSFNQDIPLNTLGEDFAQEKYFNQDDDEDDNQIQNKQNNDNEDEDDELDAFMKEIDEQAGKDKQVINSKDKNINSKRKIGERLDEDNDPLDLYMDSLKKKLINQANKNNNVKTKKKKNNNEESDSENEEDDENVENNQYEFLDSDGEIDFAKLKENKKKNFKLLDKFDHSKVKYQQFTKNFYIEHPDIQSLQQTQIEKIKKDFEIKVKGYCIPAPLVSFGYLGFDEQLINQISKQGFQKPTPIQSQALPCALSGRDVVGVAKTGSGKTVSYVWPLLIHILDQQELEKNQGPIGLILAPTRELCQQIYLECKKYAKIYNISVGALLGGENKHEQWRMLKTGVEILVATPGRLIEMIQKKATNMIRCTYLVIDEADKMFSMGFEKQIRSIVQQIRPDRQTLLFTATLKKNILNLVMDILDNPITINVGNDNQANEDIRQEPVIFKEAFQKDNWLVINLPLFLQKGKVLIFVNHIANCSKLQDLLLLKLNIQALSLHGDKSQNDRTQIITLYKAQYPLLIATDVASRGLNIPEIKTVINYDFPQDTDTYIHRIGRTGRAGATQKKNSFKKLKKNYKK</sequence>
<evidence type="ECO:0000256" key="3">
    <source>
        <dbReference type="ARBA" id="ARBA00022801"/>
    </source>
</evidence>
<protein>
    <recommendedName>
        <fullName evidence="1">RNA helicase</fullName>
        <ecNumber evidence="1">3.6.4.13</ecNumber>
    </recommendedName>
</protein>
<dbReference type="GO" id="GO:0005524">
    <property type="term" value="F:ATP binding"/>
    <property type="evidence" value="ECO:0007669"/>
    <property type="project" value="UniProtKB-KW"/>
</dbReference>
<dbReference type="InterPro" id="IPR014014">
    <property type="entry name" value="RNA_helicase_DEAD_Q_motif"/>
</dbReference>
<name>G0R6B3_ICHMU</name>
<evidence type="ECO:0000259" key="9">
    <source>
        <dbReference type="PROSITE" id="PS51192"/>
    </source>
</evidence>
<dbReference type="InterPro" id="IPR000629">
    <property type="entry name" value="RNA-helicase_DEAD-box_CS"/>
</dbReference>
<evidence type="ECO:0000256" key="7">
    <source>
        <dbReference type="RuleBase" id="RU000492"/>
    </source>
</evidence>
<keyword evidence="4 7" id="KW-0347">Helicase</keyword>
<dbReference type="InterPro" id="IPR001650">
    <property type="entry name" value="Helicase_C-like"/>
</dbReference>
<organism evidence="12 13">
    <name type="scientific">Ichthyophthirius multifiliis</name>
    <name type="common">White spot disease agent</name>
    <name type="synonym">Ich</name>
    <dbReference type="NCBI Taxonomy" id="5932"/>
    <lineage>
        <taxon>Eukaryota</taxon>
        <taxon>Sar</taxon>
        <taxon>Alveolata</taxon>
        <taxon>Ciliophora</taxon>
        <taxon>Intramacronucleata</taxon>
        <taxon>Oligohymenophorea</taxon>
        <taxon>Hymenostomatida</taxon>
        <taxon>Ophryoglenina</taxon>
        <taxon>Ichthyophthirius</taxon>
    </lineage>
</organism>
<dbReference type="PANTHER" id="PTHR47958">
    <property type="entry name" value="ATP-DEPENDENT RNA HELICASE DBP3"/>
    <property type="match status" value="1"/>
</dbReference>
<keyword evidence="13" id="KW-1185">Reference proteome</keyword>
<feature type="short sequence motif" description="Q motif" evidence="6">
    <location>
        <begin position="304"/>
        <end position="332"/>
    </location>
</feature>
<reference evidence="12 13" key="1">
    <citation type="submission" date="2011-07" db="EMBL/GenBank/DDBJ databases">
        <authorList>
            <person name="Coyne R."/>
            <person name="Brami D."/>
            <person name="Johnson J."/>
            <person name="Hostetler J."/>
            <person name="Hannick L."/>
            <person name="Clark T."/>
            <person name="Cassidy-Hanley D."/>
            <person name="Inman J."/>
        </authorList>
    </citation>
    <scope>NUCLEOTIDE SEQUENCE [LARGE SCALE GENOMIC DNA]</scope>
    <source>
        <strain evidence="12 13">G5</strain>
    </source>
</reference>
<keyword evidence="5 7" id="KW-0067">ATP-binding</keyword>
<dbReference type="Gene3D" id="3.40.50.300">
    <property type="entry name" value="P-loop containing nucleotide triphosphate hydrolases"/>
    <property type="match status" value="2"/>
</dbReference>
<gene>
    <name evidence="12" type="ORF">IMG5_203370</name>
</gene>
<dbReference type="InParanoid" id="G0R6B3"/>
<feature type="compositionally biased region" description="Acidic residues" evidence="8">
    <location>
        <begin position="208"/>
        <end position="221"/>
    </location>
</feature>
<dbReference type="GeneID" id="14903048"/>
<dbReference type="EMBL" id="GL984393">
    <property type="protein sequence ID" value="EGR26997.1"/>
    <property type="molecule type" value="Genomic_DNA"/>
</dbReference>
<evidence type="ECO:0000256" key="1">
    <source>
        <dbReference type="ARBA" id="ARBA00012552"/>
    </source>
</evidence>
<dbReference type="PROSITE" id="PS00039">
    <property type="entry name" value="DEAD_ATP_HELICASE"/>
    <property type="match status" value="1"/>
</dbReference>
<dbReference type="InterPro" id="IPR014001">
    <property type="entry name" value="Helicase_ATP-bd"/>
</dbReference>
<dbReference type="InterPro" id="IPR011545">
    <property type="entry name" value="DEAD/DEAH_box_helicase_dom"/>
</dbReference>
<dbReference type="FunFam" id="3.40.50.300:FF:000079">
    <property type="entry name" value="probable ATP-dependent RNA helicase DDX17"/>
    <property type="match status" value="1"/>
</dbReference>
<dbReference type="RefSeq" id="XP_004023881.1">
    <property type="nucleotide sequence ID" value="XM_004023832.1"/>
</dbReference>
<dbReference type="SUPFAM" id="SSF52540">
    <property type="entry name" value="P-loop containing nucleoside triphosphate hydrolases"/>
    <property type="match status" value="2"/>
</dbReference>
<dbReference type="GO" id="GO:0003676">
    <property type="term" value="F:nucleic acid binding"/>
    <property type="evidence" value="ECO:0007669"/>
    <property type="project" value="InterPro"/>
</dbReference>
<dbReference type="PROSITE" id="PS51194">
    <property type="entry name" value="HELICASE_CTER"/>
    <property type="match status" value="1"/>
</dbReference>